<feature type="region of interest" description="Disordered" evidence="1">
    <location>
        <begin position="256"/>
        <end position="281"/>
    </location>
</feature>
<proteinExistence type="predicted"/>
<evidence type="ECO:0000259" key="3">
    <source>
        <dbReference type="PROSITE" id="PS50405"/>
    </source>
</evidence>
<dbReference type="Pfam" id="PF13417">
    <property type="entry name" value="GST_N_3"/>
    <property type="match status" value="1"/>
</dbReference>
<dbReference type="Proteomes" id="UP000177622">
    <property type="component" value="Unassembled WGS sequence"/>
</dbReference>
<dbReference type="InterPro" id="IPR050983">
    <property type="entry name" value="GST_Omega/HSP26"/>
</dbReference>
<dbReference type="SFLD" id="SFLDG00358">
    <property type="entry name" value="Main_(cytGST)"/>
    <property type="match status" value="1"/>
</dbReference>
<dbReference type="RefSeq" id="XP_022483631.1">
    <property type="nucleotide sequence ID" value="XM_022636497.1"/>
</dbReference>
<evidence type="ECO:0000256" key="1">
    <source>
        <dbReference type="SAM" id="MobiDB-lite"/>
    </source>
</evidence>
<dbReference type="GeneID" id="34581231"/>
<dbReference type="SFLD" id="SFLDS00019">
    <property type="entry name" value="Glutathione_Transferase_(cytos"/>
    <property type="match status" value="1"/>
</dbReference>
<dbReference type="PROSITE" id="PS51354">
    <property type="entry name" value="GLUTAREDOXIN_2"/>
    <property type="match status" value="1"/>
</dbReference>
<dbReference type="InterPro" id="IPR010987">
    <property type="entry name" value="Glutathione-S-Trfase_C-like"/>
</dbReference>
<comment type="caution">
    <text evidence="4">The sequence shown here is derived from an EMBL/GenBank/DDBJ whole genome shotgun (WGS) entry which is preliminary data.</text>
</comment>
<feature type="domain" description="GST C-terminal" evidence="3">
    <location>
        <begin position="532"/>
        <end position="668"/>
    </location>
</feature>
<protein>
    <recommendedName>
        <fullName evidence="6">GST N-terminal domain-containing protein</fullName>
    </recommendedName>
</protein>
<dbReference type="OrthoDB" id="4951845at2759"/>
<evidence type="ECO:0000259" key="2">
    <source>
        <dbReference type="PROSITE" id="PS50404"/>
    </source>
</evidence>
<sequence>MPLHISKDEIAARMAMSMNNPSLSNLFEPFQYRPPDNVDPNVTHTHHTFIRPQLGAVNHFLSTPQPAQQHQPHVDRHGAGAGAAPHLQPQGGAPGRISLEQSRDFNNGIDGSAHLAHMRDVLQGSAAGQMLPPTTLSQSGLAIGNPNIAHPTQNNGLAMLQSPSQSFQSEFTALDAEPIGPVSFSTTSEEAGMKIIPDPPNLEYWRNRLFNVDEMITLSEEEFQTYFPHVDNVYSHRSTQRYKNRPFVSHYWDCRLRGRPPGTPKSDNPEKKKRKRTARERDLCHVKIKVVEYFPQAESNTNIMPVTSTPAPPPPPPAPTTVPGIFTWALDNPESTRKNSGQAFQTITPSHSLPPNHPGANGARYYTIQRVNGNGANGKNDGVAGGHRHTLEESDRVKKNSVQRYLNRETKDKRHKMEQVMSSDRDQKSYHTKATGLAAETVDKHSAESKLKLYGSCFCPFVQRVWIALELKGIPYQYIEVDPYQKPDSLLEVNPRGLVPALRDGDWGCYESNVLLEYLEDLNTGTALLPRDAKLRAHCRLWADHINRHIVANFYRVLQEQNQQIQIQKAQDLRTSIDQLLEAAHPKGPFFMGAQMNLVDVQAAPWIIRLKRVLKPYREWPDAEEGSRLAAWVDAIENDQHVQATTSTDELYLDSYQRYAQNRPNTSQVANAINSGEGLP</sequence>
<dbReference type="GO" id="GO:0005737">
    <property type="term" value="C:cytoplasm"/>
    <property type="evidence" value="ECO:0007669"/>
    <property type="project" value="TreeGrafter"/>
</dbReference>
<dbReference type="PROSITE" id="PS50405">
    <property type="entry name" value="GST_CTER"/>
    <property type="match status" value="1"/>
</dbReference>
<dbReference type="SUPFAM" id="SSF47616">
    <property type="entry name" value="GST C-terminal domain-like"/>
    <property type="match status" value="1"/>
</dbReference>
<dbReference type="SUPFAM" id="SSF52833">
    <property type="entry name" value="Thioredoxin-like"/>
    <property type="match status" value="1"/>
</dbReference>
<dbReference type="InterPro" id="IPR004045">
    <property type="entry name" value="Glutathione_S-Trfase_N"/>
</dbReference>
<dbReference type="AlphaFoldDB" id="A0A1F5L4N5"/>
<dbReference type="EMBL" id="LXJU01000031">
    <property type="protein sequence ID" value="OGE48175.1"/>
    <property type="molecule type" value="Genomic_DNA"/>
</dbReference>
<accession>A0A1F5L4N5</accession>
<feature type="region of interest" description="Disordered" evidence="1">
    <location>
        <begin position="64"/>
        <end position="109"/>
    </location>
</feature>
<dbReference type="STRING" id="1835702.A0A1F5L4N5"/>
<keyword evidence="5" id="KW-1185">Reference proteome</keyword>
<feature type="domain" description="GST N-terminal" evidence="2">
    <location>
        <begin position="449"/>
        <end position="527"/>
    </location>
</feature>
<dbReference type="Gene3D" id="3.40.30.10">
    <property type="entry name" value="Glutaredoxin"/>
    <property type="match status" value="1"/>
</dbReference>
<dbReference type="InterPro" id="IPR036282">
    <property type="entry name" value="Glutathione-S-Trfase_C_sf"/>
</dbReference>
<dbReference type="Gene3D" id="1.20.1050.10">
    <property type="match status" value="1"/>
</dbReference>
<evidence type="ECO:0000313" key="4">
    <source>
        <dbReference type="EMBL" id="OGE48175.1"/>
    </source>
</evidence>
<dbReference type="InterPro" id="IPR040079">
    <property type="entry name" value="Glutathione_S-Trfase"/>
</dbReference>
<gene>
    <name evidence="4" type="ORF">PENARI_c031G08544</name>
</gene>
<dbReference type="PANTHER" id="PTHR43968">
    <property type="match status" value="1"/>
</dbReference>
<evidence type="ECO:0008006" key="6">
    <source>
        <dbReference type="Google" id="ProtNLM"/>
    </source>
</evidence>
<dbReference type="CDD" id="cd00570">
    <property type="entry name" value="GST_N_family"/>
    <property type="match status" value="1"/>
</dbReference>
<evidence type="ECO:0000313" key="5">
    <source>
        <dbReference type="Proteomes" id="UP000177622"/>
    </source>
</evidence>
<dbReference type="CDD" id="cd00299">
    <property type="entry name" value="GST_C_family"/>
    <property type="match status" value="1"/>
</dbReference>
<dbReference type="PROSITE" id="PS50404">
    <property type="entry name" value="GST_NTER"/>
    <property type="match status" value="1"/>
</dbReference>
<dbReference type="PANTHER" id="PTHR43968:SF6">
    <property type="entry name" value="GLUTATHIONE S-TRANSFERASE OMEGA"/>
    <property type="match status" value="1"/>
</dbReference>
<name>A0A1F5L4N5_PENAI</name>
<reference evidence="4 5" key="1">
    <citation type="journal article" date="2016" name="Sci. Rep.">
        <title>Penicillium arizonense, a new, genome sequenced fungal species, reveals a high chemical diversity in secreted metabolites.</title>
        <authorList>
            <person name="Grijseels S."/>
            <person name="Nielsen J.C."/>
            <person name="Randelovic M."/>
            <person name="Nielsen J."/>
            <person name="Nielsen K.F."/>
            <person name="Workman M."/>
            <person name="Frisvad J.C."/>
        </authorList>
    </citation>
    <scope>NUCLEOTIDE SEQUENCE [LARGE SCALE GENOMIC DNA]</scope>
    <source>
        <strain evidence="4 5">CBS 141311</strain>
    </source>
</reference>
<dbReference type="InterPro" id="IPR036249">
    <property type="entry name" value="Thioredoxin-like_sf"/>
</dbReference>
<dbReference type="Pfam" id="PF13410">
    <property type="entry name" value="GST_C_2"/>
    <property type="match status" value="1"/>
</dbReference>
<organism evidence="4 5">
    <name type="scientific">Penicillium arizonense</name>
    <dbReference type="NCBI Taxonomy" id="1835702"/>
    <lineage>
        <taxon>Eukaryota</taxon>
        <taxon>Fungi</taxon>
        <taxon>Dikarya</taxon>
        <taxon>Ascomycota</taxon>
        <taxon>Pezizomycotina</taxon>
        <taxon>Eurotiomycetes</taxon>
        <taxon>Eurotiomycetidae</taxon>
        <taxon>Eurotiales</taxon>
        <taxon>Aspergillaceae</taxon>
        <taxon>Penicillium</taxon>
    </lineage>
</organism>